<keyword evidence="1" id="KW-0677">Repeat</keyword>
<proteinExistence type="predicted"/>
<evidence type="ECO:0000259" key="4">
    <source>
        <dbReference type="Pfam" id="PF13271"/>
    </source>
</evidence>
<dbReference type="SMART" id="SM00028">
    <property type="entry name" value="TPR"/>
    <property type="match status" value="2"/>
</dbReference>
<evidence type="ECO:0000313" key="6">
    <source>
        <dbReference type="EMBL" id="OAD21448.1"/>
    </source>
</evidence>
<evidence type="ECO:0000313" key="7">
    <source>
        <dbReference type="Proteomes" id="UP000076962"/>
    </source>
</evidence>
<protein>
    <submittedName>
        <fullName evidence="6">Nephrocystin-3</fullName>
    </submittedName>
</protein>
<dbReference type="Proteomes" id="UP000076962">
    <property type="component" value="Unassembled WGS sequence"/>
</dbReference>
<comment type="caution">
    <text evidence="6">The sequence shown here is derived from an EMBL/GenBank/DDBJ whole genome shotgun (WGS) entry which is preliminary data.</text>
</comment>
<feature type="domain" description="Nephrocystin-3 TPR-repeats region" evidence="5">
    <location>
        <begin position="582"/>
        <end position="760"/>
    </location>
</feature>
<dbReference type="PROSITE" id="PS50005">
    <property type="entry name" value="TPR"/>
    <property type="match status" value="1"/>
</dbReference>
<keyword evidence="7" id="KW-1185">Reference proteome</keyword>
<dbReference type="AlphaFoldDB" id="A0A0A6NZV3"/>
<dbReference type="Pfam" id="PF24885">
    <property type="entry name" value="TPR_NPHP3"/>
    <property type="match status" value="1"/>
</dbReference>
<evidence type="ECO:0000259" key="3">
    <source>
        <dbReference type="Pfam" id="PF05729"/>
    </source>
</evidence>
<dbReference type="InterPro" id="IPR056885">
    <property type="entry name" value="TPR_NPHP3"/>
</dbReference>
<keyword evidence="2" id="KW-0802">TPR repeat</keyword>
<dbReference type="InterPro" id="IPR025139">
    <property type="entry name" value="DUF4062"/>
</dbReference>
<feature type="repeat" description="TPR" evidence="2">
    <location>
        <begin position="665"/>
        <end position="698"/>
    </location>
</feature>
<dbReference type="PROSITE" id="PS00675">
    <property type="entry name" value="SIGMA54_INTERACT_1"/>
    <property type="match status" value="1"/>
</dbReference>
<dbReference type="Pfam" id="PF05729">
    <property type="entry name" value="NACHT"/>
    <property type="match status" value="1"/>
</dbReference>
<dbReference type="PANTHER" id="PTHR19860">
    <property type="entry name" value="DDB1- AND CUL4-ASSOCIATED FACTOR 12-RELATED"/>
    <property type="match status" value="1"/>
</dbReference>
<dbReference type="InterPro" id="IPR019734">
    <property type="entry name" value="TPR_rpt"/>
</dbReference>
<dbReference type="PATRIC" id="fig|1003181.4.peg.3787"/>
<evidence type="ECO:0000256" key="1">
    <source>
        <dbReference type="ARBA" id="ARBA00022737"/>
    </source>
</evidence>
<evidence type="ECO:0000259" key="5">
    <source>
        <dbReference type="Pfam" id="PF24885"/>
    </source>
</evidence>
<dbReference type="Gene3D" id="3.40.50.300">
    <property type="entry name" value="P-loop containing nucleotide triphosphate hydrolases"/>
    <property type="match status" value="1"/>
</dbReference>
<dbReference type="Gene3D" id="1.25.40.10">
    <property type="entry name" value="Tetratricopeptide repeat domain"/>
    <property type="match status" value="1"/>
</dbReference>
<dbReference type="Pfam" id="PF13271">
    <property type="entry name" value="DUF4062"/>
    <property type="match status" value="1"/>
</dbReference>
<dbReference type="GO" id="GO:0080008">
    <property type="term" value="C:Cul4-RING E3 ubiquitin ligase complex"/>
    <property type="evidence" value="ECO:0007669"/>
    <property type="project" value="TreeGrafter"/>
</dbReference>
<evidence type="ECO:0000256" key="2">
    <source>
        <dbReference type="PROSITE-ProRule" id="PRU00339"/>
    </source>
</evidence>
<organism evidence="6 7">
    <name type="scientific">Candidatus Thiomargarita nelsonii</name>
    <dbReference type="NCBI Taxonomy" id="1003181"/>
    <lineage>
        <taxon>Bacteria</taxon>
        <taxon>Pseudomonadati</taxon>
        <taxon>Pseudomonadota</taxon>
        <taxon>Gammaproteobacteria</taxon>
        <taxon>Thiotrichales</taxon>
        <taxon>Thiotrichaceae</taxon>
        <taxon>Thiomargarita</taxon>
    </lineage>
</organism>
<dbReference type="InterPro" id="IPR025662">
    <property type="entry name" value="Sigma_54_int_dom_ATP-bd_1"/>
</dbReference>
<feature type="domain" description="NACHT" evidence="3">
    <location>
        <begin position="265"/>
        <end position="424"/>
    </location>
</feature>
<dbReference type="EMBL" id="LUTY01001623">
    <property type="protein sequence ID" value="OAD21448.1"/>
    <property type="molecule type" value="Genomic_DNA"/>
</dbReference>
<dbReference type="InterPro" id="IPR051191">
    <property type="entry name" value="DCAF12"/>
</dbReference>
<sequence length="775" mass="89765">MKTFENREVRVFISSSFRDMHGEREVLIKHVFPRLRQKCRARGVELTEIDLRWGLTEEQTQNLTDVVRVCLEEIDLCKGHPPFFISLLGELYGTVVENAQFQALHNHKPDFEWLKNYHGASVTELEIIHAIFSRLELGCVTFDELAKTTLFYMRSPDYIKSVPASELANFKNDDTIEDQRALKNRIRDKGFLVTDYDEPEDLKNRILRQMWHAINQRFPLGQKPTPLEQKTLDHEAFADSRTKIYIERPADLQRLEEHAASEDKPLVILGESGSGKSALLANWALRYRHPDDLVILYFIGSSPDSTDYVDMLRYVMARLKAHYHIDEEIPTEPKQLVEKLPFWLATAHAQGRTILILDGLNQLTDNADKLGWLPEFIPSNVRLFLSTLEGESLEALQKRGWQNFRVAPLSTTERESLLTKYLRHYHKGLNQQRVDRIVAARQTDNPLYLRVLLEELRIFGSHEKLDAQIDYYLAAPTVIDLYEKVLSRLEADYEQEHSGLVKEAFSLLWAARRGLTQHELLELLDVPQAIWSPLFLAVQDALVNRGGLLNFYHDYLRQAVERRYLPSVEDQNGWHLRLADFFDKQEIGARVADELPWHLDEAGAKERLRNCISEIPMFLQFEGDKKYELWGYWLGLEPDKMMVWAYDESLARYEETEKHTEKHLANVLNALGLFFEKTGYFSAAIPLLRRALEISEKVLGKQHPDTAKSLNQLALLHYVKGDYSKAEPLFKRTLEFFEKVLGKQHPDTATSMNLLAGLYYAKALSNKNMAALPPY</sequence>
<accession>A0A0A6NZV3</accession>
<dbReference type="SUPFAM" id="SSF52540">
    <property type="entry name" value="P-loop containing nucleoside triphosphate hydrolases"/>
    <property type="match status" value="1"/>
</dbReference>
<dbReference type="InterPro" id="IPR011990">
    <property type="entry name" value="TPR-like_helical_dom_sf"/>
</dbReference>
<gene>
    <name evidence="6" type="ORF">THIOM_002781</name>
</gene>
<dbReference type="SUPFAM" id="SSF48452">
    <property type="entry name" value="TPR-like"/>
    <property type="match status" value="1"/>
</dbReference>
<name>A0A0A6NZV3_9GAMM</name>
<dbReference type="InterPro" id="IPR007111">
    <property type="entry name" value="NACHT_NTPase"/>
</dbReference>
<reference evidence="6 7" key="1">
    <citation type="submission" date="2016-05" db="EMBL/GenBank/DDBJ databases">
        <title>Single-cell genome of chain-forming Candidatus Thiomargarita nelsonii and comparison to other large sulfur-oxidizing bacteria.</title>
        <authorList>
            <person name="Winkel M."/>
            <person name="Salman V."/>
            <person name="Woyke T."/>
            <person name="Schulz-Vogt H."/>
            <person name="Richter M."/>
            <person name="Flood B."/>
            <person name="Bailey J."/>
            <person name="Amann R."/>
            <person name="Mussmann M."/>
        </authorList>
    </citation>
    <scope>NUCLEOTIDE SEQUENCE [LARGE SCALE GENOMIC DNA]</scope>
    <source>
        <strain evidence="6 7">THI036</strain>
    </source>
</reference>
<feature type="domain" description="DUF4062" evidence="4">
    <location>
        <begin position="10"/>
        <end position="105"/>
    </location>
</feature>
<dbReference type="InterPro" id="IPR027417">
    <property type="entry name" value="P-loop_NTPase"/>
</dbReference>
<dbReference type="PANTHER" id="PTHR19860:SF17">
    <property type="entry name" value="FBA DOMAIN-CONTAINING PROTEIN"/>
    <property type="match status" value="1"/>
</dbReference>